<dbReference type="PANTHER" id="PTHR31327:SF3">
    <property type="entry name" value="PDZ DOMAIN-CONTAINING PROTEIN"/>
    <property type="match status" value="1"/>
</dbReference>
<evidence type="ECO:0000256" key="1">
    <source>
        <dbReference type="SAM" id="MobiDB-lite"/>
    </source>
</evidence>
<evidence type="ECO:0000313" key="3">
    <source>
        <dbReference type="EMBL" id="GMT17280.1"/>
    </source>
</evidence>
<feature type="region of interest" description="Disordered" evidence="1">
    <location>
        <begin position="282"/>
        <end position="303"/>
    </location>
</feature>
<evidence type="ECO:0000313" key="4">
    <source>
        <dbReference type="Proteomes" id="UP001432322"/>
    </source>
</evidence>
<dbReference type="SMART" id="SM00228">
    <property type="entry name" value="PDZ"/>
    <property type="match status" value="1"/>
</dbReference>
<feature type="non-terminal residue" evidence="3">
    <location>
        <position position="1"/>
    </location>
</feature>
<dbReference type="SUPFAM" id="SSF50156">
    <property type="entry name" value="PDZ domain-like"/>
    <property type="match status" value="2"/>
</dbReference>
<protein>
    <recommendedName>
        <fullName evidence="2">PDZ domain-containing protein</fullName>
    </recommendedName>
</protein>
<gene>
    <name evidence="3" type="ORF">PFISCL1PPCAC_8577</name>
</gene>
<dbReference type="EMBL" id="BTSY01000003">
    <property type="protein sequence ID" value="GMT17280.1"/>
    <property type="molecule type" value="Genomic_DNA"/>
</dbReference>
<sequence length="303" mass="33767">TPPSSIKFKDEPSFFETHDQKPIHLPDRFVETISVRVSPGRRLGINIRKCDNRATLIDPTSPLFNKMCTGDIILKINNCSFHSSEWLHAVAPLSAPGNQGSRESEEEEKKEVIMKILVERAVFSFSRLENTTLERLDLNKSTLYTGRPLKRYTVLIRRPFLPGIELAPLGISLRYDSRERVTIASTVPGSVGSTHLRPWDIIKRVNKEPVNTKTMCAFMILRSLRETEQVVLTVEVLDGGPSSRDTMEMPADVVKICADHIAALKAGRIKSAPPITVVRPITAAAAASNSPKKETKTEKDSKN</sequence>
<evidence type="ECO:0000259" key="2">
    <source>
        <dbReference type="SMART" id="SM00228"/>
    </source>
</evidence>
<proteinExistence type="predicted"/>
<dbReference type="AlphaFoldDB" id="A0AAV5VH70"/>
<feature type="compositionally biased region" description="Basic and acidic residues" evidence="1">
    <location>
        <begin position="291"/>
        <end position="303"/>
    </location>
</feature>
<dbReference type="InterPro" id="IPR001478">
    <property type="entry name" value="PDZ"/>
</dbReference>
<reference evidence="3" key="1">
    <citation type="submission" date="2023-10" db="EMBL/GenBank/DDBJ databases">
        <title>Genome assembly of Pristionchus species.</title>
        <authorList>
            <person name="Yoshida K."/>
            <person name="Sommer R.J."/>
        </authorList>
    </citation>
    <scope>NUCLEOTIDE SEQUENCE</scope>
    <source>
        <strain evidence="3">RS5133</strain>
    </source>
</reference>
<dbReference type="PANTHER" id="PTHR31327">
    <property type="entry name" value="SPERM MEIOSIS PDZ DOMAIN CONTAINING PROTEINS-RELATED"/>
    <property type="match status" value="1"/>
</dbReference>
<feature type="domain" description="PDZ" evidence="2">
    <location>
        <begin position="167"/>
        <end position="240"/>
    </location>
</feature>
<dbReference type="InterPro" id="IPR040264">
    <property type="entry name" value="T15H9.4-like"/>
</dbReference>
<feature type="non-terminal residue" evidence="3">
    <location>
        <position position="303"/>
    </location>
</feature>
<dbReference type="InterPro" id="IPR036034">
    <property type="entry name" value="PDZ_sf"/>
</dbReference>
<organism evidence="3 4">
    <name type="scientific">Pristionchus fissidentatus</name>
    <dbReference type="NCBI Taxonomy" id="1538716"/>
    <lineage>
        <taxon>Eukaryota</taxon>
        <taxon>Metazoa</taxon>
        <taxon>Ecdysozoa</taxon>
        <taxon>Nematoda</taxon>
        <taxon>Chromadorea</taxon>
        <taxon>Rhabditida</taxon>
        <taxon>Rhabditina</taxon>
        <taxon>Diplogasteromorpha</taxon>
        <taxon>Diplogasteroidea</taxon>
        <taxon>Neodiplogasteridae</taxon>
        <taxon>Pristionchus</taxon>
    </lineage>
</organism>
<comment type="caution">
    <text evidence="3">The sequence shown here is derived from an EMBL/GenBank/DDBJ whole genome shotgun (WGS) entry which is preliminary data.</text>
</comment>
<accession>A0AAV5VH70</accession>
<keyword evidence="4" id="KW-1185">Reference proteome</keyword>
<dbReference type="Proteomes" id="UP001432322">
    <property type="component" value="Unassembled WGS sequence"/>
</dbReference>
<name>A0AAV5VH70_9BILA</name>